<evidence type="ECO:0000256" key="1">
    <source>
        <dbReference type="SAM" id="MobiDB-lite"/>
    </source>
</evidence>
<accession>W0RQH7</accession>
<keyword evidence="3" id="KW-1185">Reference proteome</keyword>
<dbReference type="KEGG" id="gba:J421_5167"/>
<dbReference type="Proteomes" id="UP000019151">
    <property type="component" value="Plasmid 1"/>
</dbReference>
<dbReference type="HOGENOM" id="CLU_2507979_0_0_0"/>
<geneLocation type="plasmid" evidence="2 3">
    <name>1</name>
</geneLocation>
<dbReference type="AlphaFoldDB" id="W0RQH7"/>
<dbReference type="InParanoid" id="W0RQH7"/>
<name>W0RQH7_9BACT</name>
<proteinExistence type="predicted"/>
<evidence type="ECO:0000313" key="3">
    <source>
        <dbReference type="Proteomes" id="UP000019151"/>
    </source>
</evidence>
<keyword evidence="2" id="KW-0614">Plasmid</keyword>
<protein>
    <submittedName>
        <fullName evidence="2">Uncharacterized protein</fullName>
    </submittedName>
</protein>
<dbReference type="RefSeq" id="WP_025414032.1">
    <property type="nucleotide sequence ID" value="NZ_CP007129.1"/>
</dbReference>
<feature type="region of interest" description="Disordered" evidence="1">
    <location>
        <begin position="65"/>
        <end position="85"/>
    </location>
</feature>
<organism evidence="2 3">
    <name type="scientific">Gemmatirosa kalamazoonensis</name>
    <dbReference type="NCBI Taxonomy" id="861299"/>
    <lineage>
        <taxon>Bacteria</taxon>
        <taxon>Pseudomonadati</taxon>
        <taxon>Gemmatimonadota</taxon>
        <taxon>Gemmatimonadia</taxon>
        <taxon>Gemmatimonadales</taxon>
        <taxon>Gemmatimonadaceae</taxon>
        <taxon>Gemmatirosa</taxon>
    </lineage>
</organism>
<gene>
    <name evidence="2" type="ORF">J421_5167</name>
</gene>
<sequence length="85" mass="9511">MSSPIPRDPHEHLVWVTRTCALNPAHILEVFHGKGGHIEVYLFGRTRQLAEHELTDAGRALLVPNGFGAESDEHHRPDLTHAPLH</sequence>
<dbReference type="EMBL" id="CP007129">
    <property type="protein sequence ID" value="AHG92702.1"/>
    <property type="molecule type" value="Genomic_DNA"/>
</dbReference>
<evidence type="ECO:0000313" key="2">
    <source>
        <dbReference type="EMBL" id="AHG92702.1"/>
    </source>
</evidence>
<reference evidence="2 3" key="1">
    <citation type="journal article" date="2014" name="Genome Announc.">
        <title>Genome Sequence and Methylome of Soil Bacterium Gemmatirosa kalamazoonensis KBS708T, a Member of the Rarely Cultivated Gemmatimonadetes Phylum.</title>
        <authorList>
            <person name="Debruyn J.M."/>
            <person name="Radosevich M."/>
            <person name="Wommack K.E."/>
            <person name="Polson S.W."/>
            <person name="Hauser L.J."/>
            <person name="Fawaz M.N."/>
            <person name="Korlach J."/>
            <person name="Tsai Y.C."/>
        </authorList>
    </citation>
    <scope>NUCLEOTIDE SEQUENCE [LARGE SCALE GENOMIC DNA]</scope>
    <source>
        <strain evidence="2 3">KBS708</strain>
        <plasmid evidence="3">Plasmid 1</plasmid>
    </source>
</reference>